<reference evidence="1" key="1">
    <citation type="submission" date="2013-07" db="EMBL/GenBank/DDBJ databases">
        <title>The genome of Eucalyptus grandis.</title>
        <authorList>
            <person name="Schmutz J."/>
            <person name="Hayes R."/>
            <person name="Myburg A."/>
            <person name="Tuskan G."/>
            <person name="Grattapaglia D."/>
            <person name="Rokhsar D.S."/>
        </authorList>
    </citation>
    <scope>NUCLEOTIDE SEQUENCE</scope>
    <source>
        <tissue evidence="1">Leaf extractions</tissue>
    </source>
</reference>
<dbReference type="AlphaFoldDB" id="A0A059AJ22"/>
<dbReference type="OMA" id="KLWQREI"/>
<dbReference type="Gene3D" id="2.120.10.80">
    <property type="entry name" value="Kelch-type beta propeller"/>
    <property type="match status" value="1"/>
</dbReference>
<dbReference type="Pfam" id="PF01344">
    <property type="entry name" value="Kelch_1"/>
    <property type="match status" value="2"/>
</dbReference>
<dbReference type="PANTHER" id="PTHR46407">
    <property type="entry name" value="OS02G0208700 PROTEIN"/>
    <property type="match status" value="1"/>
</dbReference>
<dbReference type="InterPro" id="IPR015915">
    <property type="entry name" value="Kelch-typ_b-propeller"/>
</dbReference>
<evidence type="ECO:0000313" key="1">
    <source>
        <dbReference type="EMBL" id="KCW53759.1"/>
    </source>
</evidence>
<dbReference type="GO" id="GO:0080037">
    <property type="term" value="P:negative regulation of cytokinin-activated signaling pathway"/>
    <property type="evidence" value="ECO:0007669"/>
    <property type="project" value="InterPro"/>
</dbReference>
<dbReference type="EMBL" id="KK198762">
    <property type="protein sequence ID" value="KCW53759.1"/>
    <property type="molecule type" value="Genomic_DNA"/>
</dbReference>
<name>A0A059AJ22_EUCGR</name>
<dbReference type="OrthoDB" id="191037at2759"/>
<dbReference type="eggNOG" id="KOG1072">
    <property type="taxonomic scope" value="Eukaryota"/>
</dbReference>
<dbReference type="CDD" id="cd22152">
    <property type="entry name" value="F-box_AtAFR-like"/>
    <property type="match status" value="1"/>
</dbReference>
<dbReference type="InterPro" id="IPR044595">
    <property type="entry name" value="KMD1-4"/>
</dbReference>
<dbReference type="Gramene" id="KCW53759">
    <property type="protein sequence ID" value="KCW53759"/>
    <property type="gene ID" value="EUGRSUZ_J03012"/>
</dbReference>
<protein>
    <recommendedName>
        <fullName evidence="2">F-box domain-containing protein</fullName>
    </recommendedName>
</protein>
<accession>A0A059AJ22</accession>
<dbReference type="SMART" id="SM00612">
    <property type="entry name" value="Kelch"/>
    <property type="match status" value="2"/>
</dbReference>
<sequence>MELIPGLPDDVARECLIRIPYGGFSTVAATCKAWKSELELPRFRSRRKSAGHSQTVVVMAQAVPDPSRKTGFSKLSHGPVYRLTTLEPLSGSWDELPPPPGFSGGFPMFCQLAAAGSDLVLIGGLDPVSWEASGSVYVYSFMTGAWRRGADMPGARRSFFGCASDGDRLVVVAGGHDGEKNALRSALAYHVGRDQWLPLPDMARERDECKAVFHSGKFRVVGGYGTEMQGNFEGSSEEFDPAAWRWGPVREDLLAAGTCPTTCVDGEGDDDLYMCRDGEVLALRGPAWRPVAKVPADVDSPAHVTKWQGKLLVIGSPRSGGAQKVYALDTSSAHWISIESPEEFSGHVQAGSCLEI</sequence>
<dbReference type="SUPFAM" id="SSF117281">
    <property type="entry name" value="Kelch motif"/>
    <property type="match status" value="1"/>
</dbReference>
<dbReference type="KEGG" id="egr:104424183"/>
<gene>
    <name evidence="1" type="ORF">EUGRSUZ_J03012</name>
</gene>
<evidence type="ECO:0008006" key="2">
    <source>
        <dbReference type="Google" id="ProtNLM"/>
    </source>
</evidence>
<proteinExistence type="predicted"/>
<dbReference type="InterPro" id="IPR006652">
    <property type="entry name" value="Kelch_1"/>
</dbReference>
<dbReference type="PANTHER" id="PTHR46407:SF3">
    <property type="entry name" value="OS02G0208700 PROTEIN"/>
    <property type="match status" value="1"/>
</dbReference>
<organism evidence="1">
    <name type="scientific">Eucalyptus grandis</name>
    <name type="common">Flooded gum</name>
    <dbReference type="NCBI Taxonomy" id="71139"/>
    <lineage>
        <taxon>Eukaryota</taxon>
        <taxon>Viridiplantae</taxon>
        <taxon>Streptophyta</taxon>
        <taxon>Embryophyta</taxon>
        <taxon>Tracheophyta</taxon>
        <taxon>Spermatophyta</taxon>
        <taxon>Magnoliopsida</taxon>
        <taxon>eudicotyledons</taxon>
        <taxon>Gunneridae</taxon>
        <taxon>Pentapetalae</taxon>
        <taxon>rosids</taxon>
        <taxon>malvids</taxon>
        <taxon>Myrtales</taxon>
        <taxon>Myrtaceae</taxon>
        <taxon>Myrtoideae</taxon>
        <taxon>Eucalypteae</taxon>
        <taxon>Eucalyptus</taxon>
    </lineage>
</organism>
<dbReference type="FunCoup" id="A0A059AJ22">
    <property type="interactions" value="121"/>
</dbReference>
<dbReference type="InParanoid" id="A0A059AJ22"/>
<dbReference type="GO" id="GO:2000762">
    <property type="term" value="P:regulation of phenylpropanoid metabolic process"/>
    <property type="evidence" value="ECO:0007669"/>
    <property type="project" value="InterPro"/>
</dbReference>